<dbReference type="InterPro" id="IPR036412">
    <property type="entry name" value="HAD-like_sf"/>
</dbReference>
<evidence type="ECO:0000313" key="6">
    <source>
        <dbReference type="Proteomes" id="UP000517523"/>
    </source>
</evidence>
<dbReference type="GO" id="GO:0016791">
    <property type="term" value="F:phosphatase activity"/>
    <property type="evidence" value="ECO:0007669"/>
    <property type="project" value="TreeGrafter"/>
</dbReference>
<evidence type="ECO:0000256" key="1">
    <source>
        <dbReference type="ARBA" id="ARBA00001946"/>
    </source>
</evidence>
<evidence type="ECO:0000256" key="2">
    <source>
        <dbReference type="ARBA" id="ARBA00022723"/>
    </source>
</evidence>
<proteinExistence type="predicted"/>
<dbReference type="Proteomes" id="UP000517523">
    <property type="component" value="Unassembled WGS sequence"/>
</dbReference>
<dbReference type="RefSeq" id="WP_183578537.1">
    <property type="nucleotide sequence ID" value="NZ_JACHXJ010000001.1"/>
</dbReference>
<dbReference type="InterPro" id="IPR023214">
    <property type="entry name" value="HAD_sf"/>
</dbReference>
<reference evidence="5 6" key="1">
    <citation type="submission" date="2020-08" db="EMBL/GenBank/DDBJ databases">
        <title>Genomic Encyclopedia of Type Strains, Phase III (KMG-III): the genomes of soil and plant-associated and newly described type strains.</title>
        <authorList>
            <person name="Whitman W."/>
        </authorList>
    </citation>
    <scope>NUCLEOTIDE SEQUENCE [LARGE SCALE GENOMIC DNA]</scope>
    <source>
        <strain evidence="5 6">CECT 5831</strain>
    </source>
</reference>
<dbReference type="SFLD" id="SFLDG01135">
    <property type="entry name" value="C1.5.6:_HAD__Beta-PGM__Phospha"/>
    <property type="match status" value="1"/>
</dbReference>
<dbReference type="SFLD" id="SFLDG01129">
    <property type="entry name" value="C1.5:_HAD__Beta-PGM__Phosphata"/>
    <property type="match status" value="1"/>
</dbReference>
<accession>A0A839TGT0</accession>
<dbReference type="GO" id="GO:0044281">
    <property type="term" value="P:small molecule metabolic process"/>
    <property type="evidence" value="ECO:0007669"/>
    <property type="project" value="UniProtKB-ARBA"/>
</dbReference>
<sequence length="231" mass="26199">MEAVLFDLDNTLVNRKLAFEQFSRRFIDRFAAAQNPEDRRKLVGQLRVADRNGYREKRELYEEMRRTLPMREEATTAEDLLAYWFAEFPSCTVAMDGAERVLQELKSRGIRIGLVTNGSARTQYAKLDQVQFRDYFDAVIVSEEAGVKKPDRRIYAMALSRLQARPENCWFVGDHPEKDAQGAAAAGLRPVLLLTTPTDADPLLPEGTLTINKLQELLPLCTGPFCGLEGR</sequence>
<dbReference type="PANTHER" id="PTHR46470">
    <property type="entry name" value="N-ACYLNEURAMINATE-9-PHOSPHATASE"/>
    <property type="match status" value="1"/>
</dbReference>
<dbReference type="PRINTS" id="PR00413">
    <property type="entry name" value="HADHALOGNASE"/>
</dbReference>
<evidence type="ECO:0000256" key="3">
    <source>
        <dbReference type="ARBA" id="ARBA00022801"/>
    </source>
</evidence>
<dbReference type="InterPro" id="IPR051400">
    <property type="entry name" value="HAD-like_hydrolase"/>
</dbReference>
<evidence type="ECO:0000313" key="5">
    <source>
        <dbReference type="EMBL" id="MBB3126036.1"/>
    </source>
</evidence>
<keyword evidence="2" id="KW-0479">Metal-binding</keyword>
<dbReference type="NCBIfam" id="TIGR01509">
    <property type="entry name" value="HAD-SF-IA-v3"/>
    <property type="match status" value="1"/>
</dbReference>
<dbReference type="EMBL" id="JACHXJ010000001">
    <property type="protein sequence ID" value="MBB3126036.1"/>
    <property type="molecule type" value="Genomic_DNA"/>
</dbReference>
<protein>
    <submittedName>
        <fullName evidence="5">Putative hydrolase of the HAD superfamily</fullName>
    </submittedName>
</protein>
<dbReference type="Gene3D" id="1.10.150.520">
    <property type="match status" value="1"/>
</dbReference>
<dbReference type="Gene3D" id="3.40.50.1000">
    <property type="entry name" value="HAD superfamily/HAD-like"/>
    <property type="match status" value="1"/>
</dbReference>
<comment type="cofactor">
    <cofactor evidence="1">
        <name>Mg(2+)</name>
        <dbReference type="ChEBI" id="CHEBI:18420"/>
    </cofactor>
</comment>
<comment type="caution">
    <text evidence="5">The sequence shown here is derived from an EMBL/GenBank/DDBJ whole genome shotgun (WGS) entry which is preliminary data.</text>
</comment>
<dbReference type="SFLD" id="SFLDS00003">
    <property type="entry name" value="Haloacid_Dehalogenase"/>
    <property type="match status" value="1"/>
</dbReference>
<dbReference type="PANTHER" id="PTHR46470:SF2">
    <property type="entry name" value="GLYCERALDEHYDE 3-PHOSPHATE PHOSPHATASE"/>
    <property type="match status" value="1"/>
</dbReference>
<dbReference type="InterPro" id="IPR006439">
    <property type="entry name" value="HAD-SF_hydro_IA"/>
</dbReference>
<dbReference type="AlphaFoldDB" id="A0A839TGT0"/>
<organism evidence="5 6">
    <name type="scientific">Paenibacillus rhizosphaerae</name>
    <dbReference type="NCBI Taxonomy" id="297318"/>
    <lineage>
        <taxon>Bacteria</taxon>
        <taxon>Bacillati</taxon>
        <taxon>Bacillota</taxon>
        <taxon>Bacilli</taxon>
        <taxon>Bacillales</taxon>
        <taxon>Paenibacillaceae</taxon>
        <taxon>Paenibacillus</taxon>
    </lineage>
</organism>
<dbReference type="SUPFAM" id="SSF56784">
    <property type="entry name" value="HAD-like"/>
    <property type="match status" value="1"/>
</dbReference>
<dbReference type="Pfam" id="PF00702">
    <property type="entry name" value="Hydrolase"/>
    <property type="match status" value="1"/>
</dbReference>
<keyword evidence="3 5" id="KW-0378">Hydrolase</keyword>
<evidence type="ECO:0000256" key="4">
    <source>
        <dbReference type="ARBA" id="ARBA00022842"/>
    </source>
</evidence>
<keyword evidence="4" id="KW-0460">Magnesium</keyword>
<gene>
    <name evidence="5" type="ORF">FHS19_000690</name>
</gene>
<dbReference type="GO" id="GO:0046872">
    <property type="term" value="F:metal ion binding"/>
    <property type="evidence" value="ECO:0007669"/>
    <property type="project" value="UniProtKB-KW"/>
</dbReference>
<name>A0A839TGT0_9BACL</name>
<dbReference type="NCBIfam" id="TIGR01549">
    <property type="entry name" value="HAD-SF-IA-v1"/>
    <property type="match status" value="1"/>
</dbReference>